<sequence length="121" mass="13837">MLEHFINGDDSFRNSRFKLMPYIYKVVQVLCPHSCHPSFFLWLDFFMDFITYLAVGGQLIASRFELHDVQSQLPVESEIIGSIGMRPIQTAGELLVTWITAEAGKHPKLRTVIIKTAELKP</sequence>
<reference evidence="2" key="1">
    <citation type="journal article" date="2024" name="IScience">
        <title>Strigolactones Initiate the Formation of Haustorium-like Structures in Castilleja.</title>
        <authorList>
            <person name="Buerger M."/>
            <person name="Peterson D."/>
            <person name="Chory J."/>
        </authorList>
    </citation>
    <scope>NUCLEOTIDE SEQUENCE [LARGE SCALE GENOMIC DNA]</scope>
</reference>
<gene>
    <name evidence="1" type="ORF">CASFOL_033394</name>
</gene>
<keyword evidence="2" id="KW-1185">Reference proteome</keyword>
<evidence type="ECO:0000313" key="2">
    <source>
        <dbReference type="Proteomes" id="UP001632038"/>
    </source>
</evidence>
<organism evidence="1 2">
    <name type="scientific">Castilleja foliolosa</name>
    <dbReference type="NCBI Taxonomy" id="1961234"/>
    <lineage>
        <taxon>Eukaryota</taxon>
        <taxon>Viridiplantae</taxon>
        <taxon>Streptophyta</taxon>
        <taxon>Embryophyta</taxon>
        <taxon>Tracheophyta</taxon>
        <taxon>Spermatophyta</taxon>
        <taxon>Magnoliopsida</taxon>
        <taxon>eudicotyledons</taxon>
        <taxon>Gunneridae</taxon>
        <taxon>Pentapetalae</taxon>
        <taxon>asterids</taxon>
        <taxon>lamiids</taxon>
        <taxon>Lamiales</taxon>
        <taxon>Orobanchaceae</taxon>
        <taxon>Pedicularideae</taxon>
        <taxon>Castillejinae</taxon>
        <taxon>Castilleja</taxon>
    </lineage>
</organism>
<name>A0ABD3C099_9LAMI</name>
<evidence type="ECO:0000313" key="1">
    <source>
        <dbReference type="EMBL" id="KAL3622786.1"/>
    </source>
</evidence>
<dbReference type="AlphaFoldDB" id="A0ABD3C099"/>
<accession>A0ABD3C099</accession>
<protein>
    <submittedName>
        <fullName evidence="1">Uncharacterized protein</fullName>
    </submittedName>
</protein>
<comment type="caution">
    <text evidence="1">The sequence shown here is derived from an EMBL/GenBank/DDBJ whole genome shotgun (WGS) entry which is preliminary data.</text>
</comment>
<dbReference type="Proteomes" id="UP001632038">
    <property type="component" value="Unassembled WGS sequence"/>
</dbReference>
<dbReference type="EMBL" id="JAVIJP010000058">
    <property type="protein sequence ID" value="KAL3622786.1"/>
    <property type="molecule type" value="Genomic_DNA"/>
</dbReference>
<proteinExistence type="predicted"/>